<gene>
    <name evidence="2" type="ORF">SAOR_07730</name>
</gene>
<reference evidence="2 3" key="1">
    <citation type="submission" date="2013-10" db="EMBL/GenBank/DDBJ databases">
        <title>Salinisphaera orenii MK-B5 Genome Sequencing.</title>
        <authorList>
            <person name="Lai Q."/>
            <person name="Li C."/>
            <person name="Shao Z."/>
        </authorList>
    </citation>
    <scope>NUCLEOTIDE SEQUENCE [LARGE SCALE GENOMIC DNA]</scope>
    <source>
        <strain evidence="2 3">MK-B5</strain>
    </source>
</reference>
<protein>
    <recommendedName>
        <fullName evidence="1">Ice-binding protein C-terminal domain-containing protein</fullName>
    </recommendedName>
</protein>
<accession>A0A423PQF9</accession>
<evidence type="ECO:0000259" key="1">
    <source>
        <dbReference type="Pfam" id="PF07589"/>
    </source>
</evidence>
<dbReference type="Proteomes" id="UP000283993">
    <property type="component" value="Unassembled WGS sequence"/>
</dbReference>
<dbReference type="RefSeq" id="WP_221179918.1">
    <property type="nucleotide sequence ID" value="NZ_AYKH01000012.1"/>
</dbReference>
<evidence type="ECO:0000313" key="2">
    <source>
        <dbReference type="EMBL" id="ROO27856.1"/>
    </source>
</evidence>
<dbReference type="AlphaFoldDB" id="A0A423PQF9"/>
<comment type="caution">
    <text evidence="2">The sequence shown here is derived from an EMBL/GenBank/DDBJ whole genome shotgun (WGS) entry which is preliminary data.</text>
</comment>
<dbReference type="Pfam" id="PF07589">
    <property type="entry name" value="PEP-CTERM"/>
    <property type="match status" value="1"/>
</dbReference>
<dbReference type="EMBL" id="AYKH01000012">
    <property type="protein sequence ID" value="ROO27856.1"/>
    <property type="molecule type" value="Genomic_DNA"/>
</dbReference>
<feature type="domain" description="Ice-binding protein C-terminal" evidence="1">
    <location>
        <begin position="101"/>
        <end position="123"/>
    </location>
</feature>
<organism evidence="2 3">
    <name type="scientific">Salinisphaera orenii MK-B5</name>
    <dbReference type="NCBI Taxonomy" id="856730"/>
    <lineage>
        <taxon>Bacteria</taxon>
        <taxon>Pseudomonadati</taxon>
        <taxon>Pseudomonadota</taxon>
        <taxon>Gammaproteobacteria</taxon>
        <taxon>Salinisphaerales</taxon>
        <taxon>Salinisphaeraceae</taxon>
        <taxon>Salinisphaera</taxon>
    </lineage>
</organism>
<evidence type="ECO:0000313" key="3">
    <source>
        <dbReference type="Proteomes" id="UP000283993"/>
    </source>
</evidence>
<keyword evidence="3" id="KW-1185">Reference proteome</keyword>
<dbReference type="NCBIfam" id="TIGR02595">
    <property type="entry name" value="PEP_CTERM"/>
    <property type="match status" value="1"/>
</dbReference>
<name>A0A423PQF9_9GAMM</name>
<proteinExistence type="predicted"/>
<sequence>MPENLSQQPISAEFSLGTSANYFGLLRGSIDDDNTLEFLLDGTVVDSYAGLDITNPADGNQNSPGTHTHVNFFGLPELNGIRMTRSPYAFGSDNHAFGKTSVPEPGALALFGAGLVGAAWARRRTHGG</sequence>
<dbReference type="InterPro" id="IPR013424">
    <property type="entry name" value="Ice-binding_C"/>
</dbReference>